<dbReference type="InterPro" id="IPR037233">
    <property type="entry name" value="CcmK-like_sf"/>
</dbReference>
<dbReference type="STRING" id="1423815.FC27_GL000999"/>
<proteinExistence type="inferred from homology"/>
<dbReference type="SMART" id="SM00877">
    <property type="entry name" value="BMC"/>
    <property type="match status" value="1"/>
</dbReference>
<evidence type="ECO:0000256" key="1">
    <source>
        <dbReference type="ARBA" id="ARBA00024322"/>
    </source>
</evidence>
<keyword evidence="2" id="KW-1283">Bacterial microcompartment</keyword>
<name>A0A0R1SGA3_9LACO</name>
<evidence type="ECO:0000313" key="7">
    <source>
        <dbReference type="Proteomes" id="UP000051647"/>
    </source>
</evidence>
<feature type="region of interest" description="Disordered" evidence="4">
    <location>
        <begin position="77"/>
        <end position="159"/>
    </location>
</feature>
<evidence type="ECO:0000313" key="6">
    <source>
        <dbReference type="EMBL" id="KRL68257.1"/>
    </source>
</evidence>
<dbReference type="PANTHER" id="PTHR33941:SF11">
    <property type="entry name" value="BACTERIAL MICROCOMPARTMENT SHELL PROTEIN PDUJ"/>
    <property type="match status" value="1"/>
</dbReference>
<dbReference type="eggNOG" id="COG4577">
    <property type="taxonomic scope" value="Bacteria"/>
</dbReference>
<dbReference type="AlphaFoldDB" id="A0A0R1SGA3"/>
<dbReference type="GO" id="GO:0031469">
    <property type="term" value="C:bacterial microcompartment"/>
    <property type="evidence" value="ECO:0007669"/>
    <property type="project" value="UniProtKB-SubCell"/>
</dbReference>
<dbReference type="Pfam" id="PF00936">
    <property type="entry name" value="BMC"/>
    <property type="match status" value="1"/>
</dbReference>
<organism evidence="6 7">
    <name type="scientific">Companilactobacillus versmoldensis DSM 14857 = KCTC 3814</name>
    <dbReference type="NCBI Taxonomy" id="1423815"/>
    <lineage>
        <taxon>Bacteria</taxon>
        <taxon>Bacillati</taxon>
        <taxon>Bacillota</taxon>
        <taxon>Bacilli</taxon>
        <taxon>Lactobacillales</taxon>
        <taxon>Lactobacillaceae</taxon>
        <taxon>Companilactobacillus</taxon>
    </lineage>
</organism>
<dbReference type="RefSeq" id="WP_010624096.1">
    <property type="nucleotide sequence ID" value="NZ_AZFA01000002.1"/>
</dbReference>
<dbReference type="Gene3D" id="3.30.70.1710">
    <property type="match status" value="1"/>
</dbReference>
<evidence type="ECO:0000256" key="3">
    <source>
        <dbReference type="PROSITE-ProRule" id="PRU01278"/>
    </source>
</evidence>
<dbReference type="PANTHER" id="PTHR33941">
    <property type="entry name" value="PROPANEDIOL UTILIZATION PROTEIN PDUA"/>
    <property type="match status" value="1"/>
</dbReference>
<comment type="subcellular location">
    <subcellularLocation>
        <location evidence="1">Bacterial microcompartment</location>
    </subcellularLocation>
</comment>
<evidence type="ECO:0000259" key="5">
    <source>
        <dbReference type="PROSITE" id="PS51930"/>
    </source>
</evidence>
<comment type="caution">
    <text evidence="6">The sequence shown here is derived from an EMBL/GenBank/DDBJ whole genome shotgun (WGS) entry which is preliminary data.</text>
</comment>
<dbReference type="SUPFAM" id="SSF143414">
    <property type="entry name" value="CcmK-like"/>
    <property type="match status" value="1"/>
</dbReference>
<dbReference type="InterPro" id="IPR050575">
    <property type="entry name" value="BMC_shell"/>
</dbReference>
<comment type="similarity">
    <text evidence="3">Belongs to the bacterial microcompartments protein family.</text>
</comment>
<keyword evidence="7" id="KW-1185">Reference proteome</keyword>
<feature type="compositionally biased region" description="Basic and acidic residues" evidence="4">
    <location>
        <begin position="100"/>
        <end position="131"/>
    </location>
</feature>
<dbReference type="OrthoDB" id="9812608at2"/>
<dbReference type="InterPro" id="IPR000249">
    <property type="entry name" value="BMC_dom"/>
</dbReference>
<dbReference type="Proteomes" id="UP000051647">
    <property type="component" value="Unassembled WGS sequence"/>
</dbReference>
<protein>
    <recommendedName>
        <fullName evidence="5">BMC domain-containing protein</fullName>
    </recommendedName>
</protein>
<sequence length="159" mass="17130">MSESLGLVEVVGYSTAVYVADQMVKTADVEIQKVERARGDGWMTVYVTGDVGAVNASVAAGEDTAKRVDNFVSSKVIARPANDLSEFSQTKPSAPEAPETETKPATKAEPKTESKSETKPADNSNKTEKSTPKQSNSTNKSTTRRSNNTRNNNTDNKKK</sequence>
<dbReference type="PROSITE" id="PS51930">
    <property type="entry name" value="BMC_2"/>
    <property type="match status" value="1"/>
</dbReference>
<dbReference type="EMBL" id="AZFA01000002">
    <property type="protein sequence ID" value="KRL68257.1"/>
    <property type="molecule type" value="Genomic_DNA"/>
</dbReference>
<feature type="compositionally biased region" description="Low complexity" evidence="4">
    <location>
        <begin position="132"/>
        <end position="159"/>
    </location>
</feature>
<evidence type="ECO:0000256" key="4">
    <source>
        <dbReference type="SAM" id="MobiDB-lite"/>
    </source>
</evidence>
<evidence type="ECO:0000256" key="2">
    <source>
        <dbReference type="ARBA" id="ARBA00024446"/>
    </source>
</evidence>
<dbReference type="InterPro" id="IPR044872">
    <property type="entry name" value="CcmK/CsoS1_BMC"/>
</dbReference>
<reference evidence="6 7" key="1">
    <citation type="journal article" date="2015" name="Genome Announc.">
        <title>Expanding the biotechnology potential of lactobacilli through comparative genomics of 213 strains and associated genera.</title>
        <authorList>
            <person name="Sun Z."/>
            <person name="Harris H.M."/>
            <person name="McCann A."/>
            <person name="Guo C."/>
            <person name="Argimon S."/>
            <person name="Zhang W."/>
            <person name="Yang X."/>
            <person name="Jeffery I.B."/>
            <person name="Cooney J.C."/>
            <person name="Kagawa T.F."/>
            <person name="Liu W."/>
            <person name="Song Y."/>
            <person name="Salvetti E."/>
            <person name="Wrobel A."/>
            <person name="Rasinkangas P."/>
            <person name="Parkhill J."/>
            <person name="Rea M.C."/>
            <person name="O'Sullivan O."/>
            <person name="Ritari J."/>
            <person name="Douillard F.P."/>
            <person name="Paul Ross R."/>
            <person name="Yang R."/>
            <person name="Briner A.E."/>
            <person name="Felis G.E."/>
            <person name="de Vos W.M."/>
            <person name="Barrangou R."/>
            <person name="Klaenhammer T.R."/>
            <person name="Caufield P.W."/>
            <person name="Cui Y."/>
            <person name="Zhang H."/>
            <person name="O'Toole P.W."/>
        </authorList>
    </citation>
    <scope>NUCLEOTIDE SEQUENCE [LARGE SCALE GENOMIC DNA]</scope>
    <source>
        <strain evidence="6 7">DSM 14857</strain>
    </source>
</reference>
<dbReference type="PATRIC" id="fig|1423815.3.peg.1019"/>
<gene>
    <name evidence="6" type="ORF">FC27_GL000999</name>
</gene>
<feature type="domain" description="BMC" evidence="5">
    <location>
        <begin position="4"/>
        <end position="89"/>
    </location>
</feature>
<accession>A0A0R1SGA3</accession>